<sequence>MCEASRNAKRQKIRLPQPCADASVRHGNVLRKSVAAVGGAPRRATAAASGDVPTFLTRAAGAPPAAADGPVRRQPVLTTTEVTPGAT</sequence>
<feature type="region of interest" description="Disordered" evidence="1">
    <location>
        <begin position="60"/>
        <end position="87"/>
    </location>
</feature>
<feature type="compositionally biased region" description="Low complexity" evidence="1">
    <location>
        <begin position="60"/>
        <end position="69"/>
    </location>
</feature>
<feature type="compositionally biased region" description="Polar residues" evidence="1">
    <location>
        <begin position="76"/>
        <end position="87"/>
    </location>
</feature>
<dbReference type="EMBL" id="MIGA01000064">
    <property type="protein sequence ID" value="OSY37798.1"/>
    <property type="molecule type" value="Genomic_DNA"/>
</dbReference>
<organism evidence="2 3">
    <name type="scientific">Streptomyces platensis</name>
    <dbReference type="NCBI Taxonomy" id="58346"/>
    <lineage>
        <taxon>Bacteria</taxon>
        <taxon>Bacillati</taxon>
        <taxon>Actinomycetota</taxon>
        <taxon>Actinomycetes</taxon>
        <taxon>Kitasatosporales</taxon>
        <taxon>Streptomycetaceae</taxon>
        <taxon>Streptomyces</taxon>
    </lineage>
</organism>
<reference evidence="2 3" key="1">
    <citation type="submission" date="2016-09" db="EMBL/GenBank/DDBJ databases">
        <title>Streptomyces platensis DSM40041, a candidate organism with high potential of specific P450 cytochromes.</title>
        <authorList>
            <person name="Grumaz C."/>
            <person name="Vainshtein Y."/>
            <person name="Kirstahler P."/>
            <person name="Sohn K."/>
        </authorList>
    </citation>
    <scope>NUCLEOTIDE SEQUENCE [LARGE SCALE GENOMIC DNA]</scope>
    <source>
        <strain evidence="2 3">DSM 40041</strain>
    </source>
</reference>
<protein>
    <submittedName>
        <fullName evidence="2">Uncharacterized protein</fullName>
    </submittedName>
</protein>
<evidence type="ECO:0000313" key="2">
    <source>
        <dbReference type="EMBL" id="OSY37798.1"/>
    </source>
</evidence>
<evidence type="ECO:0000313" key="3">
    <source>
        <dbReference type="Proteomes" id="UP000194225"/>
    </source>
</evidence>
<name>A0ABX3XNA9_STRPT</name>
<evidence type="ECO:0000256" key="1">
    <source>
        <dbReference type="SAM" id="MobiDB-lite"/>
    </source>
</evidence>
<dbReference type="Proteomes" id="UP000194225">
    <property type="component" value="Unassembled WGS sequence"/>
</dbReference>
<proteinExistence type="predicted"/>
<gene>
    <name evidence="2" type="ORF">BG653_06348</name>
</gene>
<accession>A0ABX3XNA9</accession>
<comment type="caution">
    <text evidence="2">The sequence shown here is derived from an EMBL/GenBank/DDBJ whole genome shotgun (WGS) entry which is preliminary data.</text>
</comment>
<keyword evidence="3" id="KW-1185">Reference proteome</keyword>